<comment type="caution">
    <text evidence="1">The sequence shown here is derived from an EMBL/GenBank/DDBJ whole genome shotgun (WGS) entry which is preliminary data.</text>
</comment>
<dbReference type="Proteomes" id="UP001054945">
    <property type="component" value="Unassembled WGS sequence"/>
</dbReference>
<sequence>MLPMCSEDGNSSLYRVLLQVHTENHGEQLLERKHCCCRCCLPECKSYFFALKTTHAGGRNNNEFSTHLSLNLQLSKLFSVGKAANGASVNGYQSVILEGKNSGIAGTNDEASER</sequence>
<name>A0AAV4Q3X5_CAEEX</name>
<evidence type="ECO:0000313" key="1">
    <source>
        <dbReference type="EMBL" id="GIY04643.1"/>
    </source>
</evidence>
<keyword evidence="2" id="KW-1185">Reference proteome</keyword>
<accession>A0AAV4Q3X5</accession>
<dbReference type="AlphaFoldDB" id="A0AAV4Q3X5"/>
<dbReference type="EMBL" id="BPLR01005738">
    <property type="protein sequence ID" value="GIY04643.1"/>
    <property type="molecule type" value="Genomic_DNA"/>
</dbReference>
<gene>
    <name evidence="1" type="ORF">CEXT_542881</name>
</gene>
<reference evidence="1 2" key="1">
    <citation type="submission" date="2021-06" db="EMBL/GenBank/DDBJ databases">
        <title>Caerostris extrusa draft genome.</title>
        <authorList>
            <person name="Kono N."/>
            <person name="Arakawa K."/>
        </authorList>
    </citation>
    <scope>NUCLEOTIDE SEQUENCE [LARGE SCALE GENOMIC DNA]</scope>
</reference>
<protein>
    <submittedName>
        <fullName evidence="1">Uncharacterized protein</fullName>
    </submittedName>
</protein>
<evidence type="ECO:0000313" key="2">
    <source>
        <dbReference type="Proteomes" id="UP001054945"/>
    </source>
</evidence>
<proteinExistence type="predicted"/>
<organism evidence="1 2">
    <name type="scientific">Caerostris extrusa</name>
    <name type="common">Bark spider</name>
    <name type="synonym">Caerostris bankana</name>
    <dbReference type="NCBI Taxonomy" id="172846"/>
    <lineage>
        <taxon>Eukaryota</taxon>
        <taxon>Metazoa</taxon>
        <taxon>Ecdysozoa</taxon>
        <taxon>Arthropoda</taxon>
        <taxon>Chelicerata</taxon>
        <taxon>Arachnida</taxon>
        <taxon>Araneae</taxon>
        <taxon>Araneomorphae</taxon>
        <taxon>Entelegynae</taxon>
        <taxon>Araneoidea</taxon>
        <taxon>Araneidae</taxon>
        <taxon>Caerostris</taxon>
    </lineage>
</organism>